<evidence type="ECO:0000313" key="2">
    <source>
        <dbReference type="Proteomes" id="UP000325372"/>
    </source>
</evidence>
<proteinExistence type="predicted"/>
<name>A0A5N0TFX6_9GAMM</name>
<accession>A0A5N0TFX6</accession>
<dbReference type="SUPFAM" id="SSF52172">
    <property type="entry name" value="CheY-like"/>
    <property type="match status" value="1"/>
</dbReference>
<dbReference type="Proteomes" id="UP000325372">
    <property type="component" value="Unassembled WGS sequence"/>
</dbReference>
<comment type="caution">
    <text evidence="1">The sequence shown here is derived from an EMBL/GenBank/DDBJ whole genome shotgun (WGS) entry which is preliminary data.</text>
</comment>
<sequence length="145" mass="16555">MKILVVEDDSRKSDQIKDAIDNLTGSKGVNVADSWQSGLLMLKSDEWDFLVLDISIPQFSGKGDEGRFRHFGGMEILEELERVEKLIPFVVITGFDEIGHGEDKKSFNELKSDLLRQYPSFCRGVVRFKPSSTWRHELSLVMEAF</sequence>
<dbReference type="EMBL" id="VYXP01000001">
    <property type="protein sequence ID" value="KAA9134053.1"/>
    <property type="molecule type" value="Genomic_DNA"/>
</dbReference>
<keyword evidence="2" id="KW-1185">Reference proteome</keyword>
<organism evidence="1 2">
    <name type="scientific">Marinihelvus fidelis</name>
    <dbReference type="NCBI Taxonomy" id="2613842"/>
    <lineage>
        <taxon>Bacteria</taxon>
        <taxon>Pseudomonadati</taxon>
        <taxon>Pseudomonadota</taxon>
        <taxon>Gammaproteobacteria</taxon>
        <taxon>Chromatiales</taxon>
        <taxon>Wenzhouxiangellaceae</taxon>
        <taxon>Marinihelvus</taxon>
    </lineage>
</organism>
<protein>
    <submittedName>
        <fullName evidence="1">Response regulator</fullName>
    </submittedName>
</protein>
<dbReference type="InterPro" id="IPR011006">
    <property type="entry name" value="CheY-like_superfamily"/>
</dbReference>
<dbReference type="AlphaFoldDB" id="A0A5N0TFX6"/>
<gene>
    <name evidence="1" type="ORF">F3N42_00440</name>
</gene>
<reference evidence="1 2" key="1">
    <citation type="submission" date="2019-09" db="EMBL/GenBank/DDBJ databases">
        <title>Wenzhouxiangella sp. Genome sequencing and assembly.</title>
        <authorList>
            <person name="Zhang R."/>
        </authorList>
    </citation>
    <scope>NUCLEOTIDE SEQUENCE [LARGE SCALE GENOMIC DNA]</scope>
    <source>
        <strain evidence="1 2">W260</strain>
    </source>
</reference>
<dbReference type="Gene3D" id="3.40.50.2300">
    <property type="match status" value="1"/>
</dbReference>
<evidence type="ECO:0000313" key="1">
    <source>
        <dbReference type="EMBL" id="KAA9134053.1"/>
    </source>
</evidence>